<dbReference type="RefSeq" id="WP_114825115.1">
    <property type="nucleotide sequence ID" value="NZ_QQSY01000002.1"/>
</dbReference>
<sequence length="111" mass="12321">METPNAGFAAIYRWRLHPGMEDQFVEGWTRLSKLFLSEHGSLGSRLHRGPDGIWYSYSQWPSAVTRSDAFASGALDKEAALLMQAAIAESFPEISLEPVVSLLMPTQHSNV</sequence>
<evidence type="ECO:0000313" key="1">
    <source>
        <dbReference type="EMBL" id="RDI99028.1"/>
    </source>
</evidence>
<dbReference type="InterPro" id="IPR011008">
    <property type="entry name" value="Dimeric_a/b-barrel"/>
</dbReference>
<dbReference type="Proteomes" id="UP000254711">
    <property type="component" value="Unassembled WGS sequence"/>
</dbReference>
<reference evidence="1 2" key="1">
    <citation type="submission" date="2018-07" db="EMBL/GenBank/DDBJ databases">
        <title>Dyella solisilvae sp. nov., isolated from the pine and broad-leaved mixed forest soil.</title>
        <authorList>
            <person name="Gao Z."/>
            <person name="Qiu L."/>
        </authorList>
    </citation>
    <scope>NUCLEOTIDE SEQUENCE [LARGE SCALE GENOMIC DNA]</scope>
    <source>
        <strain evidence="1 2">DHG54</strain>
    </source>
</reference>
<name>A0A370K8P5_9GAMM</name>
<keyword evidence="1" id="KW-0560">Oxidoreductase</keyword>
<dbReference type="GO" id="GO:0004497">
    <property type="term" value="F:monooxygenase activity"/>
    <property type="evidence" value="ECO:0007669"/>
    <property type="project" value="UniProtKB-KW"/>
</dbReference>
<dbReference type="OrthoDB" id="6105906at2"/>
<organism evidence="1 2">
    <name type="scientific">Dyella solisilvae</name>
    <dbReference type="NCBI Taxonomy" id="1920168"/>
    <lineage>
        <taxon>Bacteria</taxon>
        <taxon>Pseudomonadati</taxon>
        <taxon>Pseudomonadota</taxon>
        <taxon>Gammaproteobacteria</taxon>
        <taxon>Lysobacterales</taxon>
        <taxon>Rhodanobacteraceae</taxon>
        <taxon>Dyella</taxon>
    </lineage>
</organism>
<dbReference type="SUPFAM" id="SSF54909">
    <property type="entry name" value="Dimeric alpha+beta barrel"/>
    <property type="match status" value="1"/>
</dbReference>
<dbReference type="EMBL" id="QQSY01000002">
    <property type="protein sequence ID" value="RDI99028.1"/>
    <property type="molecule type" value="Genomic_DNA"/>
</dbReference>
<comment type="caution">
    <text evidence="1">The sequence shown here is derived from an EMBL/GenBank/DDBJ whole genome shotgun (WGS) entry which is preliminary data.</text>
</comment>
<accession>A0A370K8P5</accession>
<dbReference type="AlphaFoldDB" id="A0A370K8P5"/>
<protein>
    <submittedName>
        <fullName evidence="1">Antibiotic biosynthesis monooxygenase</fullName>
    </submittedName>
</protein>
<dbReference type="Gene3D" id="3.30.70.100">
    <property type="match status" value="1"/>
</dbReference>
<proteinExistence type="predicted"/>
<keyword evidence="1" id="KW-0503">Monooxygenase</keyword>
<gene>
    <name evidence="1" type="ORF">DVT68_11095</name>
</gene>
<keyword evidence="2" id="KW-1185">Reference proteome</keyword>
<evidence type="ECO:0000313" key="2">
    <source>
        <dbReference type="Proteomes" id="UP000254711"/>
    </source>
</evidence>